<protein>
    <submittedName>
        <fullName evidence="2">(northern house mosquito) hypothetical protein</fullName>
    </submittedName>
</protein>
<feature type="compositionally biased region" description="Low complexity" evidence="1">
    <location>
        <begin position="18"/>
        <end position="33"/>
    </location>
</feature>
<evidence type="ECO:0000313" key="2">
    <source>
        <dbReference type="EMBL" id="CAG6537771.1"/>
    </source>
</evidence>
<sequence length="115" mass="13279">MDWKCWSSRSRWKQLGEPWSRSPTSTTSHPCSSVGHGQRRHAQHASTGQHRTKPRIPWRSTWNLRSLERKLVRNVGTAPNAKHSPQQDAAASPTAERYRKSVARWSRRTTEHSTN</sequence>
<accession>A0A8D8MQX3</accession>
<dbReference type="AlphaFoldDB" id="A0A8D8MQX3"/>
<reference evidence="2" key="1">
    <citation type="submission" date="2021-05" db="EMBL/GenBank/DDBJ databases">
        <authorList>
            <person name="Alioto T."/>
            <person name="Alioto T."/>
            <person name="Gomez Garrido J."/>
        </authorList>
    </citation>
    <scope>NUCLEOTIDE SEQUENCE</scope>
</reference>
<dbReference type="EMBL" id="HBUE01217427">
    <property type="protein sequence ID" value="CAG6537771.1"/>
    <property type="molecule type" value="Transcribed_RNA"/>
</dbReference>
<organism evidence="2">
    <name type="scientific">Culex pipiens</name>
    <name type="common">House mosquito</name>
    <dbReference type="NCBI Taxonomy" id="7175"/>
    <lineage>
        <taxon>Eukaryota</taxon>
        <taxon>Metazoa</taxon>
        <taxon>Ecdysozoa</taxon>
        <taxon>Arthropoda</taxon>
        <taxon>Hexapoda</taxon>
        <taxon>Insecta</taxon>
        <taxon>Pterygota</taxon>
        <taxon>Neoptera</taxon>
        <taxon>Endopterygota</taxon>
        <taxon>Diptera</taxon>
        <taxon>Nematocera</taxon>
        <taxon>Culicoidea</taxon>
        <taxon>Culicidae</taxon>
        <taxon>Culicinae</taxon>
        <taxon>Culicini</taxon>
        <taxon>Culex</taxon>
        <taxon>Culex</taxon>
    </lineage>
</organism>
<name>A0A8D8MQX3_CULPI</name>
<dbReference type="EMBL" id="HBUE01323986">
    <property type="protein sequence ID" value="CAG6589782.1"/>
    <property type="molecule type" value="Transcribed_RNA"/>
</dbReference>
<evidence type="ECO:0000256" key="1">
    <source>
        <dbReference type="SAM" id="MobiDB-lite"/>
    </source>
</evidence>
<proteinExistence type="predicted"/>
<feature type="region of interest" description="Disordered" evidence="1">
    <location>
        <begin position="74"/>
        <end position="115"/>
    </location>
</feature>
<feature type="region of interest" description="Disordered" evidence="1">
    <location>
        <begin position="1"/>
        <end position="59"/>
    </location>
</feature>